<dbReference type="Gene3D" id="3.90.1320.10">
    <property type="entry name" value="Outer-capsid protein sigma 3, large lobe"/>
    <property type="match status" value="1"/>
</dbReference>
<evidence type="ECO:0000313" key="2">
    <source>
        <dbReference type="EMBL" id="KAL2330016.1"/>
    </source>
</evidence>
<dbReference type="Proteomes" id="UP001603857">
    <property type="component" value="Unassembled WGS sequence"/>
</dbReference>
<feature type="domain" description="Neprosin PEP catalytic" evidence="1">
    <location>
        <begin position="52"/>
        <end position="306"/>
    </location>
</feature>
<comment type="caution">
    <text evidence="2">The sequence shown here is derived from an EMBL/GenBank/DDBJ whole genome shotgun (WGS) entry which is preliminary data.</text>
</comment>
<accession>A0ABD1M2R9</accession>
<evidence type="ECO:0000313" key="3">
    <source>
        <dbReference type="Proteomes" id="UP001603857"/>
    </source>
</evidence>
<protein>
    <recommendedName>
        <fullName evidence="1">Neprosin PEP catalytic domain-containing protein</fullName>
    </recommendedName>
</protein>
<name>A0ABD1M2R9_9FABA</name>
<dbReference type="InterPro" id="IPR053168">
    <property type="entry name" value="Glutamic_endopeptidase"/>
</dbReference>
<dbReference type="InterPro" id="IPR004314">
    <property type="entry name" value="Neprosin"/>
</dbReference>
<reference evidence="2 3" key="1">
    <citation type="submission" date="2024-08" db="EMBL/GenBank/DDBJ databases">
        <title>Insights into the chromosomal genome structure of Flemingia macrophylla.</title>
        <authorList>
            <person name="Ding Y."/>
            <person name="Zhao Y."/>
            <person name="Bi W."/>
            <person name="Wu M."/>
            <person name="Zhao G."/>
            <person name="Gong Y."/>
            <person name="Li W."/>
            <person name="Zhang P."/>
        </authorList>
    </citation>
    <scope>NUCLEOTIDE SEQUENCE [LARGE SCALE GENOMIC DNA]</scope>
    <source>
        <strain evidence="2">DYQJB</strain>
        <tissue evidence="2">Leaf</tissue>
    </source>
</reference>
<dbReference type="PROSITE" id="PS52045">
    <property type="entry name" value="NEPROSIN_PEP_CD"/>
    <property type="match status" value="1"/>
</dbReference>
<evidence type="ECO:0000259" key="1">
    <source>
        <dbReference type="PROSITE" id="PS52045"/>
    </source>
</evidence>
<gene>
    <name evidence="2" type="ORF">Fmac_017597</name>
</gene>
<proteinExistence type="predicted"/>
<sequence>MCILCHKIDARNHTQQERIQWSRSHEFEGILVSREDEFDCVDIYKQPSLQHPLLKNHKIQFATLDTTPHTTYRGADVNINICAPSVKKGQYSLAQVYAQSGPPGELNTIQAGWGVFPDLYGDSLTRLTGYWGVEGYPKAGCFDTLCPGFVQIHQSVAFGIPLEVSKIGADEQFYLNFIIQQDGRTGHWWLTVKENIHVGYWPNRIFTHLANGASVIRFGGEAGAAFLSSSPPMGTGNLAEAKFRYACYFAKLQILDSESKLQEVQPEDMKIYLETDPKCYDLLYPGYTGPSHRQAFLFGGPGGNCGA</sequence>
<organism evidence="2 3">
    <name type="scientific">Flemingia macrophylla</name>
    <dbReference type="NCBI Taxonomy" id="520843"/>
    <lineage>
        <taxon>Eukaryota</taxon>
        <taxon>Viridiplantae</taxon>
        <taxon>Streptophyta</taxon>
        <taxon>Embryophyta</taxon>
        <taxon>Tracheophyta</taxon>
        <taxon>Spermatophyta</taxon>
        <taxon>Magnoliopsida</taxon>
        <taxon>eudicotyledons</taxon>
        <taxon>Gunneridae</taxon>
        <taxon>Pentapetalae</taxon>
        <taxon>rosids</taxon>
        <taxon>fabids</taxon>
        <taxon>Fabales</taxon>
        <taxon>Fabaceae</taxon>
        <taxon>Papilionoideae</taxon>
        <taxon>50 kb inversion clade</taxon>
        <taxon>NPAAA clade</taxon>
        <taxon>indigoferoid/millettioid clade</taxon>
        <taxon>Phaseoleae</taxon>
        <taxon>Flemingia</taxon>
    </lineage>
</organism>
<keyword evidence="3" id="KW-1185">Reference proteome</keyword>
<dbReference type="AlphaFoldDB" id="A0ABD1M2R9"/>
<dbReference type="PANTHER" id="PTHR31589:SF233">
    <property type="entry name" value="PROTEIN, PUTATIVE (DUF239)-RELATED"/>
    <property type="match status" value="1"/>
</dbReference>
<dbReference type="EMBL" id="JBGMDY010000006">
    <property type="protein sequence ID" value="KAL2330016.1"/>
    <property type="molecule type" value="Genomic_DNA"/>
</dbReference>
<dbReference type="Pfam" id="PF03080">
    <property type="entry name" value="Neprosin"/>
    <property type="match status" value="1"/>
</dbReference>
<dbReference type="PANTHER" id="PTHR31589">
    <property type="entry name" value="PROTEIN, PUTATIVE (DUF239)-RELATED-RELATED"/>
    <property type="match status" value="1"/>
</dbReference>